<reference evidence="2" key="1">
    <citation type="submission" date="2019-07" db="EMBL/GenBank/DDBJ databases">
        <title>Bacillus alkalisoli sp. nov. isolated from saline soil.</title>
        <authorList>
            <person name="Sun J.-Q."/>
            <person name="Xu L."/>
        </authorList>
    </citation>
    <scope>NUCLEOTIDE SEQUENCE [LARGE SCALE GENOMIC DNA]</scope>
    <source>
        <strain evidence="2">M4U3P1</strain>
    </source>
</reference>
<dbReference type="KEGG" id="psua:FLK61_35105"/>
<keyword evidence="2" id="KW-1185">Reference proteome</keyword>
<dbReference type="Proteomes" id="UP000318138">
    <property type="component" value="Chromosome"/>
</dbReference>
<dbReference type="AlphaFoldDB" id="A0A859FGF3"/>
<proteinExistence type="predicted"/>
<dbReference type="RefSeq" id="WP_176009881.1">
    <property type="nucleotide sequence ID" value="NZ_CP041372.2"/>
</dbReference>
<organism evidence="1 2">
    <name type="scientific">Paenalkalicoccus suaedae</name>
    <dbReference type="NCBI Taxonomy" id="2592382"/>
    <lineage>
        <taxon>Bacteria</taxon>
        <taxon>Bacillati</taxon>
        <taxon>Bacillota</taxon>
        <taxon>Bacilli</taxon>
        <taxon>Bacillales</taxon>
        <taxon>Bacillaceae</taxon>
        <taxon>Paenalkalicoccus</taxon>
    </lineage>
</organism>
<protein>
    <submittedName>
        <fullName evidence="1">Uncharacterized protein</fullName>
    </submittedName>
</protein>
<sequence>MSNLYTKQSGDYKSITQPFYKFEGEWKKATVWKKVNGEWLDFKQEWLNNFDVLFSGIPYPATRPTTAYFPNLGVNSVDLFVNYNEGNSGRFARVNKYTGEFVSYFSSGSVPKALLAVDINGVPYGGSSSRDSAAIFSINPDGERGDITYSQGRVNDSWEIQSNELLKNDLIIIGNDTLSRRQVYKATGENELLFEFPSGVNGIVLNSVFYADFDQARNLIYVMDANRIFAVDKTTGLEVWRSRVDDFYTESSGARTFRAYLYLPKKDVLIGCAPVQTFSGRPQTNDIAYIDPATGLTIEVVQQVQSLRSLKVVVEPSGRETIVGINTLNNHLEKRDPDDNMNLLYSINLDEVAGTPLNIFTVYPEVENNIVYVYGRAESASFTTSTYVMAFEMS</sequence>
<accession>A0A859FGF3</accession>
<dbReference type="EMBL" id="CP041372">
    <property type="protein sequence ID" value="QKS71898.1"/>
    <property type="molecule type" value="Genomic_DNA"/>
</dbReference>
<evidence type="ECO:0000313" key="2">
    <source>
        <dbReference type="Proteomes" id="UP000318138"/>
    </source>
</evidence>
<gene>
    <name evidence="1" type="ORF">FLK61_35105</name>
</gene>
<name>A0A859FGF3_9BACI</name>
<evidence type="ECO:0000313" key="1">
    <source>
        <dbReference type="EMBL" id="QKS71898.1"/>
    </source>
</evidence>